<dbReference type="KEGG" id="buy:D8S85_21075"/>
<dbReference type="InterPro" id="IPR012944">
    <property type="entry name" value="SusD_RagB_dom"/>
</dbReference>
<dbReference type="Gene3D" id="1.25.40.390">
    <property type="match status" value="1"/>
</dbReference>
<keyword evidence="3" id="KW-0732">Signal</keyword>
<sequence length="510" mass="59070">MKKYLLYIVCFICLTSCGDFLDEYSQDLVVVKTVEDLDEVLLGDVYLPNKAPTAFLSSSFVSWLNFLDDDINTVIYRRGGDKWISTKWLYGYTNWLQEIGASVDGSVTIASDGSPWVETYYRINVINVILNELKNIDLDGEADELAALRIQGECHFQRGLFYFFLVNLYAKAYQPESADETLGIPLKLSSYVENEFHRNSLKEVYEQVVTDLTLAVDELTRSPQSNPSFRASRESALLLLSRVYLYMQDWENARKTANEFLQSKNTLVNIASLAADQCFMNKNNEEIIFSQSSQTLVNVLTAEGGDFCVSRNLYNLYDDKDYRKKLYFSENVSTDSIALNRKYSKKKGEVTPSDGFTMRVAEAYLNMAEACAMLNDAEACDWLNRLRRNRISEYVDMQYSGEELVDEIRNERRKELCLEGHRWFDLRRYAACVKYPFKKEIVRVFAEYSQDNNYKFNTAKLFRLEKDDPAYLFRIPASVREYHEDMPDNERRVRKAFASVDADGNLIENE</sequence>
<dbReference type="SUPFAM" id="SSF48452">
    <property type="entry name" value="TPR-like"/>
    <property type="match status" value="1"/>
</dbReference>
<evidence type="ECO:0000256" key="1">
    <source>
        <dbReference type="ARBA" id="ARBA00004442"/>
    </source>
</evidence>
<keyword evidence="9" id="KW-1185">Reference proteome</keyword>
<dbReference type="CDD" id="cd08977">
    <property type="entry name" value="SusD"/>
    <property type="match status" value="1"/>
</dbReference>
<dbReference type="Proteomes" id="UP000270673">
    <property type="component" value="Chromosome"/>
</dbReference>
<comment type="subcellular location">
    <subcellularLocation>
        <location evidence="1">Cell outer membrane</location>
    </subcellularLocation>
</comment>
<dbReference type="EMBL" id="CP032819">
    <property type="protein sequence ID" value="AZS31793.1"/>
    <property type="molecule type" value="Genomic_DNA"/>
</dbReference>
<feature type="domain" description="SusD-like N-terminal" evidence="7">
    <location>
        <begin position="113"/>
        <end position="245"/>
    </location>
</feature>
<evidence type="ECO:0000256" key="4">
    <source>
        <dbReference type="ARBA" id="ARBA00023136"/>
    </source>
</evidence>
<dbReference type="Pfam" id="PF07980">
    <property type="entry name" value="SusD_RagB"/>
    <property type="match status" value="1"/>
</dbReference>
<dbReference type="OrthoDB" id="630434at2"/>
<feature type="domain" description="RagB/SusD" evidence="6">
    <location>
        <begin position="339"/>
        <end position="481"/>
    </location>
</feature>
<dbReference type="InterPro" id="IPR011990">
    <property type="entry name" value="TPR-like_helical_dom_sf"/>
</dbReference>
<evidence type="ECO:0000256" key="3">
    <source>
        <dbReference type="ARBA" id="ARBA00022729"/>
    </source>
</evidence>
<evidence type="ECO:0000256" key="5">
    <source>
        <dbReference type="ARBA" id="ARBA00023237"/>
    </source>
</evidence>
<proteinExistence type="inferred from homology"/>
<organism evidence="8 9">
    <name type="scientific">Butyricimonas faecalis</name>
    <dbReference type="NCBI Taxonomy" id="2093856"/>
    <lineage>
        <taxon>Bacteria</taxon>
        <taxon>Pseudomonadati</taxon>
        <taxon>Bacteroidota</taxon>
        <taxon>Bacteroidia</taxon>
        <taxon>Bacteroidales</taxon>
        <taxon>Odoribacteraceae</taxon>
        <taxon>Butyricimonas</taxon>
    </lineage>
</organism>
<reference evidence="8 9" key="1">
    <citation type="submission" date="2018-10" db="EMBL/GenBank/DDBJ databases">
        <title>Butyricimonas faecalis sp. nov., isolated from human faeces and emended description of the genus Butyricimonas.</title>
        <authorList>
            <person name="Le Roy T."/>
            <person name="Van der Smissen P."/>
            <person name="Paquot A."/>
            <person name="Delzenne N."/>
            <person name="Muccioli G."/>
            <person name="Collet J.-F."/>
            <person name="Cani P.D."/>
        </authorList>
    </citation>
    <scope>NUCLEOTIDE SEQUENCE [LARGE SCALE GENOMIC DNA]</scope>
    <source>
        <strain evidence="8 9">H184</strain>
    </source>
</reference>
<comment type="similarity">
    <text evidence="2">Belongs to the SusD family.</text>
</comment>
<keyword evidence="4" id="KW-0472">Membrane</keyword>
<dbReference type="Pfam" id="PF14322">
    <property type="entry name" value="SusD-like_3"/>
    <property type="match status" value="1"/>
</dbReference>
<evidence type="ECO:0000313" key="9">
    <source>
        <dbReference type="Proteomes" id="UP000270673"/>
    </source>
</evidence>
<evidence type="ECO:0000256" key="2">
    <source>
        <dbReference type="ARBA" id="ARBA00006275"/>
    </source>
</evidence>
<dbReference type="RefSeq" id="WP_127075684.1">
    <property type="nucleotide sequence ID" value="NZ_CP032819.1"/>
</dbReference>
<evidence type="ECO:0000313" key="8">
    <source>
        <dbReference type="EMBL" id="AZS31793.1"/>
    </source>
</evidence>
<protein>
    <submittedName>
        <fullName evidence="8">RagB/SusD family nutrient uptake outer membrane protein</fullName>
    </submittedName>
</protein>
<gene>
    <name evidence="8" type="ORF">D8S85_21075</name>
</gene>
<dbReference type="AlphaFoldDB" id="A0A3Q9IR65"/>
<keyword evidence="5" id="KW-0998">Cell outer membrane</keyword>
<evidence type="ECO:0000259" key="7">
    <source>
        <dbReference type="Pfam" id="PF14322"/>
    </source>
</evidence>
<dbReference type="GO" id="GO:0009279">
    <property type="term" value="C:cell outer membrane"/>
    <property type="evidence" value="ECO:0007669"/>
    <property type="project" value="UniProtKB-SubCell"/>
</dbReference>
<accession>A0A3Q9IR65</accession>
<evidence type="ECO:0000259" key="6">
    <source>
        <dbReference type="Pfam" id="PF07980"/>
    </source>
</evidence>
<dbReference type="InterPro" id="IPR033985">
    <property type="entry name" value="SusD-like_N"/>
</dbReference>
<name>A0A3Q9IR65_9BACT</name>